<dbReference type="InterPro" id="IPR013785">
    <property type="entry name" value="Aldolase_TIM"/>
</dbReference>
<keyword evidence="6" id="KW-0411">Iron-sulfur</keyword>
<dbReference type="RefSeq" id="WP_068941847.1">
    <property type="nucleotide sequence ID" value="NZ_JAVDUG010000005.1"/>
</dbReference>
<evidence type="ECO:0000256" key="5">
    <source>
        <dbReference type="ARBA" id="ARBA00023004"/>
    </source>
</evidence>
<comment type="caution">
    <text evidence="8">The sequence shown here is derived from an EMBL/GenBank/DDBJ whole genome shotgun (WGS) entry which is preliminary data.</text>
</comment>
<dbReference type="EMBL" id="JAVDUG010000005">
    <property type="protein sequence ID" value="MDR6779687.1"/>
    <property type="molecule type" value="Genomic_DNA"/>
</dbReference>
<feature type="domain" description="Radical SAM core" evidence="7">
    <location>
        <begin position="83"/>
        <end position="323"/>
    </location>
</feature>
<reference evidence="8 9" key="1">
    <citation type="submission" date="2023-07" db="EMBL/GenBank/DDBJ databases">
        <title>Sorghum-associated microbial communities from plants grown in Nebraska, USA.</title>
        <authorList>
            <person name="Schachtman D."/>
        </authorList>
    </citation>
    <scope>NUCLEOTIDE SEQUENCE [LARGE SCALE GENOMIC DNA]</scope>
    <source>
        <strain evidence="8 9">BE143</strain>
    </source>
</reference>
<evidence type="ECO:0000313" key="9">
    <source>
        <dbReference type="Proteomes" id="UP001266807"/>
    </source>
</evidence>
<dbReference type="Gene3D" id="3.20.20.70">
    <property type="entry name" value="Aldolase class I"/>
    <property type="match status" value="1"/>
</dbReference>
<dbReference type="Proteomes" id="UP001266807">
    <property type="component" value="Unassembled WGS sequence"/>
</dbReference>
<keyword evidence="9" id="KW-1185">Reference proteome</keyword>
<dbReference type="NCBIfam" id="TIGR04085">
    <property type="entry name" value="rSAM_more_4Fe4S"/>
    <property type="match status" value="1"/>
</dbReference>
<evidence type="ECO:0000256" key="6">
    <source>
        <dbReference type="ARBA" id="ARBA00023014"/>
    </source>
</evidence>
<keyword evidence="3" id="KW-0949">S-adenosyl-L-methionine</keyword>
<keyword evidence="5" id="KW-0408">Iron</keyword>
<dbReference type="PANTHER" id="PTHR43787">
    <property type="entry name" value="FEMO COFACTOR BIOSYNTHESIS PROTEIN NIFB-RELATED"/>
    <property type="match status" value="1"/>
</dbReference>
<dbReference type="PROSITE" id="PS51918">
    <property type="entry name" value="RADICAL_SAM"/>
    <property type="match status" value="1"/>
</dbReference>
<evidence type="ECO:0000256" key="4">
    <source>
        <dbReference type="ARBA" id="ARBA00022723"/>
    </source>
</evidence>
<accession>A0ABU1QJ96</accession>
<sequence length="434" mass="49589">MKISSYNEYLKLDEEGEGKYLIYNSLTNGLGEIKKDLYDALVNEDFSYLTNCEELEHLIQGRFLYLNPVNELEIMEKSFTTTRYQKSTLHLTILPTFNCNFRCSYCYENLTEKTGNHSFTDQVQQDILKYIESAMEATDLKHITVNWTGGEPLLEFKKVTRLMDQMNTMAALKHIEIAHYMVSNGYLLTKSRAVILRDLGLKSIQITIDGNKVNHDKRRVLANQQGTFDQIINNIRDSCDFIHINIRSNVDLNNVASMEDYMDYLGQQDFRGKVNIYFSATTDYVAGGCSSSNSCFANQEFSGVILSLYEKALEKGLNISYYPQYVPVVCAAIADNSIVVQPDGWIQKCWNTVGNSNYAIGHISNGINSNERTEKWLNYSPYKIEKCRSCSVLPLCGGGCAQQAFESIDKQPVCCEYKYNLGEMLKFNYHRLEV</sequence>
<dbReference type="PANTHER" id="PTHR43787:SF3">
    <property type="entry name" value="ARYLSULFATASE REGULATORY PROTEIN"/>
    <property type="match status" value="1"/>
</dbReference>
<evidence type="ECO:0000256" key="3">
    <source>
        <dbReference type="ARBA" id="ARBA00022691"/>
    </source>
</evidence>
<evidence type="ECO:0000259" key="7">
    <source>
        <dbReference type="PROSITE" id="PS51918"/>
    </source>
</evidence>
<dbReference type="SUPFAM" id="SSF102114">
    <property type="entry name" value="Radical SAM enzymes"/>
    <property type="match status" value="1"/>
</dbReference>
<keyword evidence="2" id="KW-0004">4Fe-4S</keyword>
<dbReference type="InterPro" id="IPR023885">
    <property type="entry name" value="4Fe4S-binding_SPASM_dom"/>
</dbReference>
<evidence type="ECO:0000256" key="2">
    <source>
        <dbReference type="ARBA" id="ARBA00022485"/>
    </source>
</evidence>
<organism evidence="8 9">
    <name type="scientific">Paenibacillus peoriae</name>
    <dbReference type="NCBI Taxonomy" id="59893"/>
    <lineage>
        <taxon>Bacteria</taxon>
        <taxon>Bacillati</taxon>
        <taxon>Bacillota</taxon>
        <taxon>Bacilli</taxon>
        <taxon>Bacillales</taxon>
        <taxon>Paenibacillaceae</taxon>
        <taxon>Paenibacillus</taxon>
    </lineage>
</organism>
<dbReference type="InterPro" id="IPR023867">
    <property type="entry name" value="Sulphatase_maturase_rSAM"/>
</dbReference>
<evidence type="ECO:0000313" key="8">
    <source>
        <dbReference type="EMBL" id="MDR6779687.1"/>
    </source>
</evidence>
<protein>
    <recommendedName>
        <fullName evidence="7">Radical SAM core domain-containing protein</fullName>
    </recommendedName>
</protein>
<dbReference type="SFLD" id="SFLDG01386">
    <property type="entry name" value="main_SPASM_domain-containing"/>
    <property type="match status" value="1"/>
</dbReference>
<dbReference type="SFLD" id="SFLDG01384">
    <property type="entry name" value="thioether_bond_formation_requi"/>
    <property type="match status" value="1"/>
</dbReference>
<name>A0ABU1QJ96_9BACL</name>
<gene>
    <name evidence="8" type="ORF">J2W98_003968</name>
</gene>
<proteinExistence type="predicted"/>
<dbReference type="InterPro" id="IPR058240">
    <property type="entry name" value="rSAM_sf"/>
</dbReference>
<dbReference type="Pfam" id="PF04055">
    <property type="entry name" value="Radical_SAM"/>
    <property type="match status" value="1"/>
</dbReference>
<dbReference type="CDD" id="cd01335">
    <property type="entry name" value="Radical_SAM"/>
    <property type="match status" value="1"/>
</dbReference>
<evidence type="ECO:0000256" key="1">
    <source>
        <dbReference type="ARBA" id="ARBA00001966"/>
    </source>
</evidence>
<comment type="cofactor">
    <cofactor evidence="1">
        <name>[4Fe-4S] cluster</name>
        <dbReference type="ChEBI" id="CHEBI:49883"/>
    </cofactor>
</comment>
<dbReference type="SFLD" id="SFLDS00029">
    <property type="entry name" value="Radical_SAM"/>
    <property type="match status" value="1"/>
</dbReference>
<keyword evidence="4" id="KW-0479">Metal-binding</keyword>
<dbReference type="SFLD" id="SFLDG01067">
    <property type="entry name" value="SPASM/twitch_domain_containing"/>
    <property type="match status" value="1"/>
</dbReference>
<dbReference type="InterPro" id="IPR007197">
    <property type="entry name" value="rSAM"/>
</dbReference>